<name>A0ABS1CYE9_9PROT</name>
<evidence type="ECO:0000313" key="3">
    <source>
        <dbReference type="Proteomes" id="UP000697995"/>
    </source>
</evidence>
<protein>
    <submittedName>
        <fullName evidence="2">Uncharacterized protein</fullName>
    </submittedName>
</protein>
<sequence>MRRAVALTCRREDPHGRFPRGMPGPPPGFGDLPHAAIRGRASRSAAAGGLCGRKLQSGAGLAAQRIQGLRGGPRPAQGLSPSNRIAA</sequence>
<evidence type="ECO:0000256" key="1">
    <source>
        <dbReference type="SAM" id="MobiDB-lite"/>
    </source>
</evidence>
<reference evidence="2 3" key="1">
    <citation type="journal article" date="2020" name="Microorganisms">
        <title>Osmotic Adaptation and Compatible Solute Biosynthesis of Phototrophic Bacteria as Revealed from Genome Analyses.</title>
        <authorList>
            <person name="Imhoff J.F."/>
            <person name="Rahn T."/>
            <person name="Kunzel S."/>
            <person name="Keller A."/>
            <person name="Neulinger S.C."/>
        </authorList>
    </citation>
    <scope>NUCLEOTIDE SEQUENCE [LARGE SCALE GENOMIC DNA]</scope>
    <source>
        <strain evidence="2 3">DSM 15382</strain>
    </source>
</reference>
<feature type="region of interest" description="Disordered" evidence="1">
    <location>
        <begin position="66"/>
        <end position="87"/>
    </location>
</feature>
<gene>
    <name evidence="2" type="ORF">CKO45_13955</name>
</gene>
<feature type="region of interest" description="Disordered" evidence="1">
    <location>
        <begin position="12"/>
        <end position="31"/>
    </location>
</feature>
<organism evidence="2 3">
    <name type="scientific">Paracraurococcus ruber</name>
    <dbReference type="NCBI Taxonomy" id="77675"/>
    <lineage>
        <taxon>Bacteria</taxon>
        <taxon>Pseudomonadati</taxon>
        <taxon>Pseudomonadota</taxon>
        <taxon>Alphaproteobacteria</taxon>
        <taxon>Acetobacterales</taxon>
        <taxon>Roseomonadaceae</taxon>
        <taxon>Paracraurococcus</taxon>
    </lineage>
</organism>
<accession>A0ABS1CYE9</accession>
<proteinExistence type="predicted"/>
<comment type="caution">
    <text evidence="2">The sequence shown here is derived from an EMBL/GenBank/DDBJ whole genome shotgun (WGS) entry which is preliminary data.</text>
</comment>
<dbReference type="EMBL" id="NRSG01000096">
    <property type="protein sequence ID" value="MBK1659341.1"/>
    <property type="molecule type" value="Genomic_DNA"/>
</dbReference>
<dbReference type="Proteomes" id="UP000697995">
    <property type="component" value="Unassembled WGS sequence"/>
</dbReference>
<keyword evidence="3" id="KW-1185">Reference proteome</keyword>
<evidence type="ECO:0000313" key="2">
    <source>
        <dbReference type="EMBL" id="MBK1659341.1"/>
    </source>
</evidence>